<dbReference type="PANTHER" id="PTHR13504:SF38">
    <property type="entry name" value="FIDO DOMAIN-CONTAINING PROTEIN"/>
    <property type="match status" value="1"/>
</dbReference>
<evidence type="ECO:0000313" key="4">
    <source>
        <dbReference type="EMBL" id="KQM09603.1"/>
    </source>
</evidence>
<evidence type="ECO:0000256" key="2">
    <source>
        <dbReference type="PIRSR" id="PIRSR640198-3"/>
    </source>
</evidence>
<accession>A0A0Q4AZN2</accession>
<feature type="binding site" evidence="1">
    <location>
        <begin position="280"/>
        <end position="287"/>
    </location>
    <ligand>
        <name>ATP</name>
        <dbReference type="ChEBI" id="CHEBI:30616"/>
    </ligand>
</feature>
<dbReference type="Pfam" id="PF02661">
    <property type="entry name" value="Fic"/>
    <property type="match status" value="1"/>
</dbReference>
<dbReference type="InterPro" id="IPR040198">
    <property type="entry name" value="Fido_containing"/>
</dbReference>
<evidence type="ECO:0000313" key="5">
    <source>
        <dbReference type="Proteomes" id="UP000054172"/>
    </source>
</evidence>
<comment type="caution">
    <text evidence="4">The sequence shown here is derived from an EMBL/GenBank/DDBJ whole genome shotgun (WGS) entry which is preliminary data.</text>
</comment>
<keyword evidence="5" id="KW-1185">Reference proteome</keyword>
<dbReference type="Gene3D" id="1.10.3290.10">
    <property type="entry name" value="Fido-like domain"/>
    <property type="match status" value="1"/>
</dbReference>
<dbReference type="PANTHER" id="PTHR13504">
    <property type="entry name" value="FIDO DOMAIN-CONTAINING PROTEIN DDB_G0283145"/>
    <property type="match status" value="1"/>
</dbReference>
<dbReference type="GO" id="GO:0005524">
    <property type="term" value="F:ATP binding"/>
    <property type="evidence" value="ECO:0007669"/>
    <property type="project" value="UniProtKB-KW"/>
</dbReference>
<dbReference type="PROSITE" id="PS51459">
    <property type="entry name" value="FIDO"/>
    <property type="match status" value="1"/>
</dbReference>
<dbReference type="InterPro" id="IPR003812">
    <property type="entry name" value="Fido"/>
</dbReference>
<feature type="domain" description="Fido" evidence="3">
    <location>
        <begin position="201"/>
        <end position="335"/>
    </location>
</feature>
<dbReference type="AlphaFoldDB" id="A0A0Q4AZN2"/>
<dbReference type="EMBL" id="LIIK01000002">
    <property type="protein sequence ID" value="KQM09603.1"/>
    <property type="molecule type" value="Genomic_DNA"/>
</dbReference>
<proteinExistence type="predicted"/>
<evidence type="ECO:0000259" key="3">
    <source>
        <dbReference type="PROSITE" id="PS51459"/>
    </source>
</evidence>
<dbReference type="SUPFAM" id="SSF140931">
    <property type="entry name" value="Fic-like"/>
    <property type="match status" value="1"/>
</dbReference>
<protein>
    <submittedName>
        <fullName evidence="4">Cell filamentation protein Fic</fullName>
    </submittedName>
</protein>
<keyword evidence="1" id="KW-0067">ATP-binding</keyword>
<gene>
    <name evidence="4" type="ORF">AL399_00720</name>
</gene>
<keyword evidence="1" id="KW-0547">Nucleotide-binding</keyword>
<sequence>MDGYLQLLHGLRSHPNARRSELAEILPERVSASTLKRWLAEAIGRGDAVACGRGKAVRYSLTPRSALLLPYDLDSYFSREDDARGGAKGFNFELVGVLGEIGSPFTPREVEELENLRILYQKRLASRSATENAVEMERLAIDLSWKSSQIEGNTYTLLETERLLKRREEAPGHSRDEAVMLLNHKRAMEFLIAQPDYLNPLTPRGIEDVHRLLVEGLDVDCGVRHHRVGIVGTSYLPLENEFQIREALAAACHLINQTESPFAKALYALVLLSYIQPFADGNKRTARIVANALLMAGGCCPLSYRNAEALGYKKAMVLFYEQGSLYSAKEIFVGQCRFAGETYF</sequence>
<dbReference type="STRING" id="1702214.AL399_00720"/>
<dbReference type="PATRIC" id="fig|1702214.3.peg.789"/>
<dbReference type="Proteomes" id="UP000054172">
    <property type="component" value="Unassembled WGS sequence"/>
</dbReference>
<organism evidence="4 5">
    <name type="scientific">Candidatus [Bacteroides] periocalifornicus</name>
    <dbReference type="NCBI Taxonomy" id="1702214"/>
    <lineage>
        <taxon>Bacteria</taxon>
        <taxon>Pseudomonadati</taxon>
        <taxon>Bacteroidota</taxon>
    </lineage>
</organism>
<reference evidence="4" key="1">
    <citation type="submission" date="2015-08" db="EMBL/GenBank/DDBJ databases">
        <title>Candidatus Bacteriodes Periocalifornicus.</title>
        <authorList>
            <person name="McLean J.S."/>
            <person name="Kelley S."/>
        </authorList>
    </citation>
    <scope>NUCLEOTIDE SEQUENCE [LARGE SCALE GENOMIC DNA]</scope>
    <source>
        <strain evidence="4">12B</strain>
    </source>
</reference>
<evidence type="ECO:0000256" key="1">
    <source>
        <dbReference type="PIRSR" id="PIRSR640198-2"/>
    </source>
</evidence>
<name>A0A0Q4AZN2_9BACT</name>
<feature type="site" description="Important for autoinhibition of adenylyltransferase activity" evidence="2">
    <location>
        <position position="151"/>
    </location>
</feature>
<dbReference type="InterPro" id="IPR036597">
    <property type="entry name" value="Fido-like_dom_sf"/>
</dbReference>